<evidence type="ECO:0000313" key="4">
    <source>
        <dbReference type="Proteomes" id="UP000526734"/>
    </source>
</evidence>
<dbReference type="AlphaFoldDB" id="A0A7W3W465"/>
<evidence type="ECO:0000256" key="1">
    <source>
        <dbReference type="ARBA" id="ARBA00022649"/>
    </source>
</evidence>
<dbReference type="InterPro" id="IPR011660">
    <property type="entry name" value="VapB-like"/>
</dbReference>
<organism evidence="3 4">
    <name type="scientific">Amycolatopsis dendrobii</name>
    <dbReference type="NCBI Taxonomy" id="2760662"/>
    <lineage>
        <taxon>Bacteria</taxon>
        <taxon>Bacillati</taxon>
        <taxon>Actinomycetota</taxon>
        <taxon>Actinomycetes</taxon>
        <taxon>Pseudonocardiales</taxon>
        <taxon>Pseudonocardiaceae</taxon>
        <taxon>Amycolatopsis</taxon>
    </lineage>
</organism>
<keyword evidence="1" id="KW-1277">Toxin-antitoxin system</keyword>
<dbReference type="Proteomes" id="UP000526734">
    <property type="component" value="Unassembled WGS sequence"/>
</dbReference>
<proteinExistence type="predicted"/>
<comment type="caution">
    <text evidence="3">The sequence shown here is derived from an EMBL/GenBank/DDBJ whole genome shotgun (WGS) entry which is preliminary data.</text>
</comment>
<protein>
    <submittedName>
        <fullName evidence="3">Type II toxin-antitoxin system VapB family antitoxin</fullName>
    </submittedName>
</protein>
<reference evidence="3 4" key="1">
    <citation type="submission" date="2020-08" db="EMBL/GenBank/DDBJ databases">
        <title>Amycolatopsis sp. nov. DR6-1 isolated from Dendrobium heterocarpum.</title>
        <authorList>
            <person name="Tedsree N."/>
            <person name="Kuncharoen N."/>
            <person name="Likhitwitayawuid K."/>
            <person name="Tanasupawat S."/>
        </authorList>
    </citation>
    <scope>NUCLEOTIDE SEQUENCE [LARGE SCALE GENOMIC DNA]</scope>
    <source>
        <strain evidence="3 4">DR6-1</strain>
    </source>
</reference>
<keyword evidence="4" id="KW-1185">Reference proteome</keyword>
<dbReference type="RefSeq" id="WP_182895284.1">
    <property type="nucleotide sequence ID" value="NZ_JACGZW010000014.1"/>
</dbReference>
<evidence type="ECO:0000256" key="2">
    <source>
        <dbReference type="SAM" id="MobiDB-lite"/>
    </source>
</evidence>
<feature type="compositionally biased region" description="Basic and acidic residues" evidence="2">
    <location>
        <begin position="69"/>
        <end position="82"/>
    </location>
</feature>
<name>A0A7W3W465_9PSEU</name>
<gene>
    <name evidence="3" type="ORF">H4281_35720</name>
</gene>
<dbReference type="EMBL" id="JACGZW010000014">
    <property type="protein sequence ID" value="MBB1158526.1"/>
    <property type="molecule type" value="Genomic_DNA"/>
</dbReference>
<accession>A0A7W3W465</accession>
<dbReference type="Pfam" id="PF07704">
    <property type="entry name" value="PSK_trans_fac"/>
    <property type="match status" value="1"/>
</dbReference>
<evidence type="ECO:0000313" key="3">
    <source>
        <dbReference type="EMBL" id="MBB1158526.1"/>
    </source>
</evidence>
<sequence length="90" mass="9984">MALNIKDPETERLAAEVAELTGTTKTGAVRDSLRIMRDRLLAQRSAEQNADDFVRFLQDEIWPQVSAENRGKPVSKAEREEILGYGPGGV</sequence>
<feature type="region of interest" description="Disordered" evidence="2">
    <location>
        <begin position="69"/>
        <end position="90"/>
    </location>
</feature>